<organism evidence="2 3">
    <name type="scientific">Bombella favorum</name>
    <dbReference type="NCBI Taxonomy" id="2039164"/>
    <lineage>
        <taxon>Bacteria</taxon>
        <taxon>Pseudomonadati</taxon>
        <taxon>Pseudomonadota</taxon>
        <taxon>Alphaproteobacteria</taxon>
        <taxon>Acetobacterales</taxon>
        <taxon>Acetobacteraceae</taxon>
        <taxon>Bombella</taxon>
    </lineage>
</organism>
<feature type="transmembrane region" description="Helical" evidence="1">
    <location>
        <begin position="67"/>
        <end position="83"/>
    </location>
</feature>
<evidence type="ECO:0000313" key="3">
    <source>
        <dbReference type="Proteomes" id="UP001516390"/>
    </source>
</evidence>
<keyword evidence="1" id="KW-0472">Membrane</keyword>
<comment type="caution">
    <text evidence="2">The sequence shown here is derived from an EMBL/GenBank/DDBJ whole genome shotgun (WGS) entry which is preliminary data.</text>
</comment>
<dbReference type="Proteomes" id="UP001516390">
    <property type="component" value="Unassembled WGS sequence"/>
</dbReference>
<keyword evidence="3" id="KW-1185">Reference proteome</keyword>
<feature type="transmembrane region" description="Helical" evidence="1">
    <location>
        <begin position="23"/>
        <end position="39"/>
    </location>
</feature>
<evidence type="ECO:0000313" key="2">
    <source>
        <dbReference type="EMBL" id="MBA5725659.1"/>
    </source>
</evidence>
<keyword evidence="1" id="KW-1133">Transmembrane helix</keyword>
<dbReference type="EMBL" id="NWUS01000001">
    <property type="protein sequence ID" value="MBA5725659.1"/>
    <property type="molecule type" value="Genomic_DNA"/>
</dbReference>
<keyword evidence="1" id="KW-0812">Transmembrane</keyword>
<protein>
    <submittedName>
        <fullName evidence="2">Uncharacterized protein</fullName>
    </submittedName>
</protein>
<sequence length="222" mass="24905">MIGKVYHNLAAGLLSSKGRAGRLWRFALLFGGIGLVGLVPSSWGVFAGCISLGVMMQLVGLLCGRHLVWLLLVPVMGVLGWYFPACFRLYDQIAIYELMLLGMLRVFACSLRQGRVPLVTCLAEAVHGTPLRPDVQRYTVRLTWAWCLFFILALLAPLILWLCAMRGDLWRIPLEGGTILATFVCFAVEMAIRRLVIRNYDHSSLKQNFMAGRAVFMRKDLK</sequence>
<proteinExistence type="predicted"/>
<name>A0ABR5ZMW3_9PROT</name>
<evidence type="ECO:0000256" key="1">
    <source>
        <dbReference type="SAM" id="Phobius"/>
    </source>
</evidence>
<feature type="transmembrane region" description="Helical" evidence="1">
    <location>
        <begin position="142"/>
        <end position="162"/>
    </location>
</feature>
<gene>
    <name evidence="2" type="ORF">CPA57_05145</name>
</gene>
<accession>A0ABR5ZMW3</accession>
<reference evidence="2 3" key="1">
    <citation type="submission" date="2017-09" db="EMBL/GenBank/DDBJ databases">
        <authorList>
            <person name="Jakob F."/>
        </authorList>
    </citation>
    <scope>NUCLEOTIDE SEQUENCE [LARGE SCALE GENOMIC DNA]</scope>
    <source>
        <strain evidence="2 3">TMW 2.1880</strain>
    </source>
</reference>
<feature type="transmembrane region" description="Helical" evidence="1">
    <location>
        <begin position="174"/>
        <end position="192"/>
    </location>
</feature>